<dbReference type="Proteomes" id="UP000051445">
    <property type="component" value="Unassembled WGS sequence"/>
</dbReference>
<dbReference type="STRING" id="1423746.FD27_GL001212"/>
<accession>A0A0R1P5R6</accession>
<proteinExistence type="predicted"/>
<gene>
    <name evidence="1" type="ORF">FD27_GL001212</name>
</gene>
<dbReference type="EMBL" id="AZER01000016">
    <property type="protein sequence ID" value="KRL27449.1"/>
    <property type="molecule type" value="Genomic_DNA"/>
</dbReference>
<evidence type="ECO:0000313" key="2">
    <source>
        <dbReference type="Proteomes" id="UP000051445"/>
    </source>
</evidence>
<reference evidence="1 2" key="1">
    <citation type="journal article" date="2015" name="Genome Announc.">
        <title>Expanding the biotechnology potential of lactobacilli through comparative genomics of 213 strains and associated genera.</title>
        <authorList>
            <person name="Sun Z."/>
            <person name="Harris H.M."/>
            <person name="McCann A."/>
            <person name="Guo C."/>
            <person name="Argimon S."/>
            <person name="Zhang W."/>
            <person name="Yang X."/>
            <person name="Jeffery I.B."/>
            <person name="Cooney J.C."/>
            <person name="Kagawa T.F."/>
            <person name="Liu W."/>
            <person name="Song Y."/>
            <person name="Salvetti E."/>
            <person name="Wrobel A."/>
            <person name="Rasinkangas P."/>
            <person name="Parkhill J."/>
            <person name="Rea M.C."/>
            <person name="O'Sullivan O."/>
            <person name="Ritari J."/>
            <person name="Douillard F.P."/>
            <person name="Paul Ross R."/>
            <person name="Yang R."/>
            <person name="Briner A.E."/>
            <person name="Felis G.E."/>
            <person name="de Vos W.M."/>
            <person name="Barrangou R."/>
            <person name="Klaenhammer T.R."/>
            <person name="Caufield P.W."/>
            <person name="Cui Y."/>
            <person name="Zhang H."/>
            <person name="O'Toole P.W."/>
        </authorList>
    </citation>
    <scope>NUCLEOTIDE SEQUENCE [LARGE SCALE GENOMIC DNA]</scope>
    <source>
        <strain evidence="1 2">DSM 13145</strain>
    </source>
</reference>
<keyword evidence="2" id="KW-1185">Reference proteome</keyword>
<evidence type="ECO:0000313" key="1">
    <source>
        <dbReference type="EMBL" id="KRL27449.1"/>
    </source>
</evidence>
<dbReference type="AlphaFoldDB" id="A0A0R1P5R6"/>
<organism evidence="1 2">
    <name type="scientific">Limosilactobacillus frumenti DSM 13145</name>
    <dbReference type="NCBI Taxonomy" id="1423746"/>
    <lineage>
        <taxon>Bacteria</taxon>
        <taxon>Bacillati</taxon>
        <taxon>Bacillota</taxon>
        <taxon>Bacilli</taxon>
        <taxon>Lactobacillales</taxon>
        <taxon>Lactobacillaceae</taxon>
        <taxon>Limosilactobacillus</taxon>
    </lineage>
</organism>
<name>A0A0R1P5R6_9LACO</name>
<dbReference type="PATRIC" id="fig|1423746.3.peg.1233"/>
<sequence>MVNTVYQLQYILSKYIPSNDDSFDDSHKKHIVINRINKLINNITNSLHDKDVDEVISILEKLDDVSKSKGDD</sequence>
<protein>
    <submittedName>
        <fullName evidence="1">Uncharacterized protein</fullName>
    </submittedName>
</protein>
<comment type="caution">
    <text evidence="1">The sequence shown here is derived from an EMBL/GenBank/DDBJ whole genome shotgun (WGS) entry which is preliminary data.</text>
</comment>